<organism evidence="8 9">
    <name type="scientific">Bifidobacterium myosotis</name>
    <dbReference type="NCBI Taxonomy" id="1630166"/>
    <lineage>
        <taxon>Bacteria</taxon>
        <taxon>Bacillati</taxon>
        <taxon>Actinomycetota</taxon>
        <taxon>Actinomycetes</taxon>
        <taxon>Bifidobacteriales</taxon>
        <taxon>Bifidobacteriaceae</taxon>
        <taxon>Bifidobacterium</taxon>
    </lineage>
</organism>
<dbReference type="Gene3D" id="2.60.40.10">
    <property type="entry name" value="Immunoglobulins"/>
    <property type="match status" value="1"/>
</dbReference>
<evidence type="ECO:0000256" key="5">
    <source>
        <dbReference type="SAM" id="MobiDB-lite"/>
    </source>
</evidence>
<evidence type="ECO:0000313" key="8">
    <source>
        <dbReference type="EMBL" id="KAA8826951.1"/>
    </source>
</evidence>
<sequence length="2050" mass="226350">MEHEGGGGLKRALKRLLGGVLAAATLAVGMVVPGTAMASVHGEPGQGVSPTTTFLGMPGVNLYINGVPWALGVYTTINGRNAYCMEWGQGWDRTPPSGGTINPLTNPDAARLAWLADRYQGNNDDTTQAAIAFLVHEKIDTTKNSWQSARPYVPQYIVDRANQLWDEATKNAPSVNQSYSYVTGKRKGTYNVKVRDGNGNPLGGKTVTLTISGPATFDENGGTTLTFQSSASPEGDTKAWTANGDGSVNVTAKVDGASSGGEYVWPQQHFFLNYGEQGFPIGFQVVNRFTPGVTTEASATFDHAGDTSAVHDTIHMTGIEGFEGEMITGKIILNWDGNPYDEIVDQKVEKTFTVPLAAEIQSPEFTPADFGWQRWRAGRYWYDVIIPQQGHMEKAVDTDDREPTETWVVDAPSITTDVSKRVVGINERFYDTAKITGHVARGSYVIFTAYDAVPNLPDTSARKLLEQRVDISDKQADESSEQGSFTIRSNQISADHVGYVYWKATLYNQRGDQLDTHDLGIETETVHVLPITVDTKVGSATSTPKNLAFGEKFGDKATFTGIIEPGSYVLFEAFGPTLDGPNDNDGNPVASVLGKKLYSERVNVKQSEADDSHSTPQVYCTTNFPGTVSVNAEDHAGSVTEIKPQGVQDRECGGTTTGGTKYGQTPDGGFVYWRATLYGPDNKIRATHELGLENETIRLELPTIETQVSNEEVSVGDKFHDVASIYGKVARGSYVTFTAYDSQPTDTPNANAPKILDEARVDITNDQADHSSAKDHFKVDSPDTFTMRDGWVFWVATLHSASGQILDQGELGEETEKLHVRGGGIVTSHAQAMGAVGGQLYDEVQVYDESVGHEGNGNGNSHDFYGRVPAGSYVTVRLYRNDGHAGQTKGQLVGQIRRDLDDSKWTYTDPDDRNSPRTQIIKVTGEQFVIPECPKDGYQKPGLYNPCGAGMYYFVATLYDYEGQVLDKGTFGESGDDHETGYPSEERTPVQKYETERAKKWFSVDAANYADKTITTYDMLKQYAYQVSDVDVESMIAQTDPGTTMRFEIWREDPNSPDGTGDVKVWKGRDWRLPAVKAKTDGSTGVIKWWQKLKSEHVDLTDKTLFPAGTYYYRAVIQNPDVDSNPVGTTSIDPDYNPSLDGNTNVVWYDARRVKSESFDLIEAQSKSAEPLWTDSMHVADTITLTGVIPKGTQYEAEIWAAEPGLDGKVTGKTKVASTGRLDVPASALGDHRLTPATFTTKWLKNPGVGSYQWRFKIWTPDNKGDRPVLPDNTVSEPQDAELGQDGAGILDDKWESVPQEEDRTNPSAGKDTMHGYHSDWLIFDGLQVRDEHFEIVNISTDVTKSDLWKTPRTDVKPAIEPAGNAQQTPDGENYINVSYEGASVQDHADIKGHMLEGYKLGYTLYRRMPGDDRTKDKVVFTSLLGILYEGIKEHQSVTYLIKKGEYGDYYWQWNFRKPDETPFDTDKVNNGETKDSDSQKRIKKESFHAVSITTATYDWGAVANRLWDTAYIHGRLPADATIRFDLKDKKTGEVVQSTRPVKVGPTDPNGTTAIESEHILLKKAGDYYWSEVVELPGDHDKPFHTGRDDQEPESLHGISVDTSIVSEVMAEQSNVHDDSTLENIAEDDRLMASWDLYKVNQKSSDSSDDTWVATVDGDGQPLKKGQTSATSPDFDILAHYKGDWRKAVGEYYWVMRVWDKAPTTKDDRRDLYGQPGDNGGDDGSWAPSKPTVTPDGVSHPGKEYRIVHTGQRRDKEESFRVIHAETKAVSEEEVGREVNDQVIITGPVAKGTIVSWDLFDADDTDNPIESYKDAVTVSAEQAKTAYEKGSVTIDSPRFKTEKVQTLVWQVSLKRPQKAEEPGDDTDSDKDGLVDKGGEELFFTDTIGHARETTEILKITTKAVSKARANHPFHDTALIEGRVVKGTEIVFQLYRRTENTDDVSKDKLVLTTDKVVLKGGEREVDSPEVRVAVNGSYYWVESVYRPKDQDHPTNGQVELFHRGKPRLPNETTIVWGGLPGTGVYPPAIMAAGGLTALMAGAWFALRRRRD</sequence>
<comment type="caution">
    <text evidence="8">The sequence shown here is derived from an EMBL/GenBank/DDBJ whole genome shotgun (WGS) entry which is preliminary data.</text>
</comment>
<keyword evidence="1" id="KW-0134">Cell wall</keyword>
<dbReference type="GO" id="GO:0005975">
    <property type="term" value="P:carbohydrate metabolic process"/>
    <property type="evidence" value="ECO:0007669"/>
    <property type="project" value="UniProtKB-ARBA"/>
</dbReference>
<keyword evidence="4" id="KW-0572">Peptidoglycan-anchor</keyword>
<evidence type="ECO:0000256" key="4">
    <source>
        <dbReference type="ARBA" id="ARBA00023088"/>
    </source>
</evidence>
<name>A0A5M9ZH56_9BIFI</name>
<evidence type="ECO:0000259" key="7">
    <source>
        <dbReference type="PROSITE" id="PS50847"/>
    </source>
</evidence>
<feature type="region of interest" description="Disordered" evidence="5">
    <location>
        <begin position="1706"/>
        <end position="1743"/>
    </location>
</feature>
<keyword evidence="2" id="KW-0964">Secreted</keyword>
<accession>A0A5M9ZH56</accession>
<keyword evidence="3" id="KW-0732">Signal</keyword>
<evidence type="ECO:0000313" key="9">
    <source>
        <dbReference type="Proteomes" id="UP000410049"/>
    </source>
</evidence>
<keyword evidence="6" id="KW-1133">Transmembrane helix</keyword>
<protein>
    <recommendedName>
        <fullName evidence="7">Gram-positive cocci surface proteins LPxTG domain-containing protein</fullName>
    </recommendedName>
</protein>
<evidence type="ECO:0000256" key="6">
    <source>
        <dbReference type="SAM" id="Phobius"/>
    </source>
</evidence>
<dbReference type="EMBL" id="RZUH01000009">
    <property type="protein sequence ID" value="KAA8826951.1"/>
    <property type="molecule type" value="Genomic_DNA"/>
</dbReference>
<dbReference type="InterPro" id="IPR013783">
    <property type="entry name" value="Ig-like_fold"/>
</dbReference>
<feature type="region of interest" description="Disordered" evidence="5">
    <location>
        <begin position="1263"/>
        <end position="1287"/>
    </location>
</feature>
<feature type="transmembrane region" description="Helical" evidence="6">
    <location>
        <begin position="2023"/>
        <end position="2045"/>
    </location>
</feature>
<dbReference type="Proteomes" id="UP000410049">
    <property type="component" value="Unassembled WGS sequence"/>
</dbReference>
<dbReference type="RefSeq" id="WP_150379907.1">
    <property type="nucleotide sequence ID" value="NZ_RZUH01000009.1"/>
</dbReference>
<keyword evidence="6" id="KW-0472">Membrane</keyword>
<feature type="region of interest" description="Disordered" evidence="5">
    <location>
        <begin position="1462"/>
        <end position="1481"/>
    </location>
</feature>
<feature type="compositionally biased region" description="Basic and acidic residues" evidence="5">
    <location>
        <begin position="975"/>
        <end position="990"/>
    </location>
</feature>
<reference evidence="8 9" key="1">
    <citation type="journal article" date="2019" name="Syst. Appl. Microbiol.">
        <title>Characterization of Bifidobacterium species in feaces of the Egyptian fruit bat: Description of B. vespertilionis sp. nov. and B. rousetti sp. nov.</title>
        <authorList>
            <person name="Modesto M."/>
            <person name="Satti M."/>
            <person name="Watanabe K."/>
            <person name="Puglisi E."/>
            <person name="Morelli L."/>
            <person name="Huang C.-H."/>
            <person name="Liou J.-S."/>
            <person name="Miyashita M."/>
            <person name="Tamura T."/>
            <person name="Saito S."/>
            <person name="Mori K."/>
            <person name="Huang L."/>
            <person name="Sciavilla P."/>
            <person name="Sandri C."/>
            <person name="Spiezio C."/>
            <person name="Vitali F."/>
            <person name="Cavalieri D."/>
            <person name="Perpetuini G."/>
            <person name="Tofalo R."/>
            <person name="Bonetti A."/>
            <person name="Arita M."/>
            <person name="Mattarelli P."/>
        </authorList>
    </citation>
    <scope>NUCLEOTIDE SEQUENCE [LARGE SCALE GENOMIC DNA]</scope>
    <source>
        <strain evidence="8 9">RST17</strain>
    </source>
</reference>
<evidence type="ECO:0000256" key="1">
    <source>
        <dbReference type="ARBA" id="ARBA00022512"/>
    </source>
</evidence>
<proteinExistence type="predicted"/>
<dbReference type="PROSITE" id="PS50847">
    <property type="entry name" value="GRAM_POS_ANCHORING"/>
    <property type="match status" value="1"/>
</dbReference>
<evidence type="ECO:0000256" key="2">
    <source>
        <dbReference type="ARBA" id="ARBA00022525"/>
    </source>
</evidence>
<feature type="domain" description="Gram-positive cocci surface proteins LPxTG" evidence="7">
    <location>
        <begin position="2018"/>
        <end position="2050"/>
    </location>
</feature>
<feature type="region of interest" description="Disordered" evidence="5">
    <location>
        <begin position="970"/>
        <end position="990"/>
    </location>
</feature>
<dbReference type="InterPro" id="IPR019931">
    <property type="entry name" value="LPXTG_anchor"/>
</dbReference>
<keyword evidence="6" id="KW-0812">Transmembrane</keyword>
<evidence type="ECO:0000256" key="3">
    <source>
        <dbReference type="ARBA" id="ARBA00022729"/>
    </source>
</evidence>
<gene>
    <name evidence="8" type="ORF">EMO91_10495</name>
</gene>